<sequence length="221" mass="25628">MIKAVLFDLDGTLLDREASVLKFISNQYNRLNKWVCHIPKEQYINRFIGLDQNGYVWKDIVYQQFVQEFMITGLSPEDLLEDYVNQFKYNCIPFANLINMLDALVEKNFALGIITNGKDPFQMENIKSLGIEKYFKTILISESIGMKKPEPQIFEKALEILTVLPTESVFVGDHPHNDIKAAQRIGMKGIWKRNAHWDNVEADYIIDDLEGIPRILTNINR</sequence>
<evidence type="ECO:0000256" key="1">
    <source>
        <dbReference type="ARBA" id="ARBA00001946"/>
    </source>
</evidence>
<gene>
    <name evidence="5" type="ORF">SAMN05192533_1335</name>
</gene>
<dbReference type="STRING" id="930146.SAMN05192533_1335"/>
<evidence type="ECO:0000256" key="3">
    <source>
        <dbReference type="ARBA" id="ARBA00022801"/>
    </source>
</evidence>
<accession>A0A1H8KV88</accession>
<dbReference type="InterPro" id="IPR036412">
    <property type="entry name" value="HAD-like_sf"/>
</dbReference>
<dbReference type="PANTHER" id="PTHR46470">
    <property type="entry name" value="N-ACYLNEURAMINATE-9-PHOSPHATASE"/>
    <property type="match status" value="1"/>
</dbReference>
<dbReference type="Gene3D" id="1.10.150.520">
    <property type="match status" value="1"/>
</dbReference>
<keyword evidence="4" id="KW-0460">Magnesium</keyword>
<dbReference type="Proteomes" id="UP000198553">
    <property type="component" value="Unassembled WGS sequence"/>
</dbReference>
<dbReference type="InterPro" id="IPR041492">
    <property type="entry name" value="HAD_2"/>
</dbReference>
<evidence type="ECO:0000256" key="4">
    <source>
        <dbReference type="ARBA" id="ARBA00022842"/>
    </source>
</evidence>
<evidence type="ECO:0000313" key="6">
    <source>
        <dbReference type="Proteomes" id="UP000198553"/>
    </source>
</evidence>
<dbReference type="Gene3D" id="3.40.50.1000">
    <property type="entry name" value="HAD superfamily/HAD-like"/>
    <property type="match status" value="1"/>
</dbReference>
<dbReference type="AlphaFoldDB" id="A0A1H8KV88"/>
<evidence type="ECO:0000313" key="5">
    <source>
        <dbReference type="EMBL" id="SEN96822.1"/>
    </source>
</evidence>
<reference evidence="6" key="1">
    <citation type="submission" date="2016-10" db="EMBL/GenBank/DDBJ databases">
        <authorList>
            <person name="Varghese N."/>
            <person name="Submissions S."/>
        </authorList>
    </citation>
    <scope>NUCLEOTIDE SEQUENCE [LARGE SCALE GENOMIC DNA]</scope>
    <source>
        <strain evidence="6">B48,IBRC-M 10115,DSM 25386,CECT 8001</strain>
    </source>
</reference>
<dbReference type="InterPro" id="IPR023214">
    <property type="entry name" value="HAD_sf"/>
</dbReference>
<dbReference type="EMBL" id="FOBW01000033">
    <property type="protein sequence ID" value="SEN96822.1"/>
    <property type="molecule type" value="Genomic_DNA"/>
</dbReference>
<dbReference type="SFLD" id="SFLDG01129">
    <property type="entry name" value="C1.5:_HAD__Beta-PGM__Phosphata"/>
    <property type="match status" value="1"/>
</dbReference>
<dbReference type="GO" id="GO:0044281">
    <property type="term" value="P:small molecule metabolic process"/>
    <property type="evidence" value="ECO:0007669"/>
    <property type="project" value="UniProtKB-ARBA"/>
</dbReference>
<keyword evidence="3 5" id="KW-0378">Hydrolase</keyword>
<comment type="cofactor">
    <cofactor evidence="1">
        <name>Mg(2+)</name>
        <dbReference type="ChEBI" id="CHEBI:18420"/>
    </cofactor>
</comment>
<keyword evidence="2" id="KW-0479">Metal-binding</keyword>
<dbReference type="SUPFAM" id="SSF56784">
    <property type="entry name" value="HAD-like"/>
    <property type="match status" value="1"/>
</dbReference>
<dbReference type="SFLD" id="SFLDS00003">
    <property type="entry name" value="Haloacid_Dehalogenase"/>
    <property type="match status" value="1"/>
</dbReference>
<dbReference type="InterPro" id="IPR051400">
    <property type="entry name" value="HAD-like_hydrolase"/>
</dbReference>
<organism evidence="5 6">
    <name type="scientific">Mesobacillus persicus</name>
    <dbReference type="NCBI Taxonomy" id="930146"/>
    <lineage>
        <taxon>Bacteria</taxon>
        <taxon>Bacillati</taxon>
        <taxon>Bacillota</taxon>
        <taxon>Bacilli</taxon>
        <taxon>Bacillales</taxon>
        <taxon>Bacillaceae</taxon>
        <taxon>Mesobacillus</taxon>
    </lineage>
</organism>
<name>A0A1H8KV88_9BACI</name>
<dbReference type="Pfam" id="PF13419">
    <property type="entry name" value="HAD_2"/>
    <property type="match status" value="1"/>
</dbReference>
<evidence type="ECO:0000256" key="2">
    <source>
        <dbReference type="ARBA" id="ARBA00022723"/>
    </source>
</evidence>
<dbReference type="GO" id="GO:0046872">
    <property type="term" value="F:metal ion binding"/>
    <property type="evidence" value="ECO:0007669"/>
    <property type="project" value="UniProtKB-KW"/>
</dbReference>
<dbReference type="OrthoDB" id="9809962at2"/>
<proteinExistence type="predicted"/>
<dbReference type="PANTHER" id="PTHR46470:SF2">
    <property type="entry name" value="GLYCERALDEHYDE 3-PHOSPHATE PHOSPHATASE"/>
    <property type="match status" value="1"/>
</dbReference>
<dbReference type="InterPro" id="IPR006439">
    <property type="entry name" value="HAD-SF_hydro_IA"/>
</dbReference>
<dbReference type="RefSeq" id="WP_090750605.1">
    <property type="nucleotide sequence ID" value="NZ_FOBW01000033.1"/>
</dbReference>
<keyword evidence="6" id="KW-1185">Reference proteome</keyword>
<dbReference type="NCBIfam" id="TIGR01509">
    <property type="entry name" value="HAD-SF-IA-v3"/>
    <property type="match status" value="1"/>
</dbReference>
<dbReference type="GO" id="GO:0016791">
    <property type="term" value="F:phosphatase activity"/>
    <property type="evidence" value="ECO:0007669"/>
    <property type="project" value="TreeGrafter"/>
</dbReference>
<dbReference type="NCBIfam" id="TIGR01549">
    <property type="entry name" value="HAD-SF-IA-v1"/>
    <property type="match status" value="1"/>
</dbReference>
<protein>
    <submittedName>
        <fullName evidence="5">Putative hydrolase of the HAD superfamily</fullName>
    </submittedName>
</protein>
<dbReference type="PRINTS" id="PR00413">
    <property type="entry name" value="HADHALOGNASE"/>
</dbReference>